<keyword evidence="2" id="KW-1185">Reference proteome</keyword>
<dbReference type="Proteomes" id="UP000887013">
    <property type="component" value="Unassembled WGS sequence"/>
</dbReference>
<proteinExistence type="predicted"/>
<gene>
    <name evidence="1" type="ORF">NPIL_622911</name>
</gene>
<accession>A0A8X6MWT2</accession>
<evidence type="ECO:0000313" key="1">
    <source>
        <dbReference type="EMBL" id="GFS82121.1"/>
    </source>
</evidence>
<reference evidence="1" key="1">
    <citation type="submission" date="2020-08" db="EMBL/GenBank/DDBJ databases">
        <title>Multicomponent nature underlies the extraordinary mechanical properties of spider dragline silk.</title>
        <authorList>
            <person name="Kono N."/>
            <person name="Nakamura H."/>
            <person name="Mori M."/>
            <person name="Yoshida Y."/>
            <person name="Ohtoshi R."/>
            <person name="Malay A.D."/>
            <person name="Moran D.A.P."/>
            <person name="Tomita M."/>
            <person name="Numata K."/>
            <person name="Arakawa K."/>
        </authorList>
    </citation>
    <scope>NUCLEOTIDE SEQUENCE</scope>
</reference>
<comment type="caution">
    <text evidence="1">The sequence shown here is derived from an EMBL/GenBank/DDBJ whole genome shotgun (WGS) entry which is preliminary data.</text>
</comment>
<evidence type="ECO:0000313" key="2">
    <source>
        <dbReference type="Proteomes" id="UP000887013"/>
    </source>
</evidence>
<dbReference type="AlphaFoldDB" id="A0A8X6MWT2"/>
<name>A0A8X6MWT2_NEPPI</name>
<protein>
    <submittedName>
        <fullName evidence="1">Uncharacterized protein</fullName>
    </submittedName>
</protein>
<dbReference type="EMBL" id="BMAW01003165">
    <property type="protein sequence ID" value="GFS82121.1"/>
    <property type="molecule type" value="Genomic_DNA"/>
</dbReference>
<organism evidence="1 2">
    <name type="scientific">Nephila pilipes</name>
    <name type="common">Giant wood spider</name>
    <name type="synonym">Nephila maculata</name>
    <dbReference type="NCBI Taxonomy" id="299642"/>
    <lineage>
        <taxon>Eukaryota</taxon>
        <taxon>Metazoa</taxon>
        <taxon>Ecdysozoa</taxon>
        <taxon>Arthropoda</taxon>
        <taxon>Chelicerata</taxon>
        <taxon>Arachnida</taxon>
        <taxon>Araneae</taxon>
        <taxon>Araneomorphae</taxon>
        <taxon>Entelegynae</taxon>
        <taxon>Araneoidea</taxon>
        <taxon>Nephilidae</taxon>
        <taxon>Nephila</taxon>
    </lineage>
</organism>
<sequence>MSSLITTISAVVFQVETSKGSSFINSSPIPPIAEISEESSSFALRSMFEKLSENKADAEPPCRPHLSSDKLLYSLTCDQMLTTVSPLTNAVFTTSHCCTHLLTPNNDWRMATVFNGTLQRSS</sequence>